<reference evidence="1 2" key="1">
    <citation type="submission" date="2019-01" db="EMBL/GenBank/DDBJ databases">
        <authorList>
            <consortium name="Pathogen Informatics"/>
        </authorList>
    </citation>
    <scope>NUCLEOTIDE SEQUENCE [LARGE SCALE GENOMIC DNA]</scope>
    <source>
        <strain evidence="1 2">NCTC10184</strain>
    </source>
</reference>
<accession>A0A449B9S1</accession>
<dbReference type="GO" id="GO:0097367">
    <property type="term" value="F:carbohydrate derivative binding"/>
    <property type="evidence" value="ECO:0007669"/>
    <property type="project" value="InterPro"/>
</dbReference>
<dbReference type="InterPro" id="IPR046348">
    <property type="entry name" value="SIS_dom_sf"/>
</dbReference>
<dbReference type="Proteomes" id="UP000290876">
    <property type="component" value="Chromosome"/>
</dbReference>
<dbReference type="GO" id="GO:0016853">
    <property type="term" value="F:isomerase activity"/>
    <property type="evidence" value="ECO:0007669"/>
    <property type="project" value="UniProtKB-KW"/>
</dbReference>
<dbReference type="AlphaFoldDB" id="A0A449B9S1"/>
<evidence type="ECO:0000313" key="2">
    <source>
        <dbReference type="Proteomes" id="UP000290876"/>
    </source>
</evidence>
<dbReference type="OrthoDB" id="395753at2"/>
<protein>
    <submittedName>
        <fullName evidence="1">Glucose-6-phosphate isomerase</fullName>
    </submittedName>
</protein>
<dbReference type="KEGG" id="mcob:NCTC10184_00130"/>
<organism evidence="1 2">
    <name type="scientific">Mycoplasmopsis columbinasalis</name>
    <dbReference type="NCBI Taxonomy" id="114880"/>
    <lineage>
        <taxon>Bacteria</taxon>
        <taxon>Bacillati</taxon>
        <taxon>Mycoplasmatota</taxon>
        <taxon>Mycoplasmoidales</taxon>
        <taxon>Metamycoplasmataceae</taxon>
        <taxon>Mycoplasmopsis</taxon>
    </lineage>
</organism>
<name>A0A449B9S1_9BACT</name>
<evidence type="ECO:0000313" key="1">
    <source>
        <dbReference type="EMBL" id="VEU77917.1"/>
    </source>
</evidence>
<proteinExistence type="predicted"/>
<dbReference type="EMBL" id="LR215043">
    <property type="protein sequence ID" value="VEU77917.1"/>
    <property type="molecule type" value="Genomic_DNA"/>
</dbReference>
<dbReference type="GO" id="GO:1901135">
    <property type="term" value="P:carbohydrate derivative metabolic process"/>
    <property type="evidence" value="ECO:0007669"/>
    <property type="project" value="InterPro"/>
</dbReference>
<keyword evidence="2" id="KW-1185">Reference proteome</keyword>
<dbReference type="RefSeq" id="WP_129622775.1">
    <property type="nucleotide sequence ID" value="NZ_LR215043.1"/>
</dbReference>
<dbReference type="SUPFAM" id="SSF53697">
    <property type="entry name" value="SIS domain"/>
    <property type="match status" value="1"/>
</dbReference>
<dbReference type="Gene3D" id="3.40.50.10490">
    <property type="entry name" value="Glucose-6-phosphate isomerase like protein, domain 1"/>
    <property type="match status" value="2"/>
</dbReference>
<keyword evidence="1" id="KW-0413">Isomerase</keyword>
<sequence>MNYLRLKTYNYYPDFQNEDLKRKATTIIENIRAKNAPGYEHFGFNDLALNFSHTNIAEITEFCQLIVDKHITDLVIFTNTVELDNFKIIDDFLFKNDLLTQRKINFHFFNSDDNVANWFTYFNQISSVFASQQSAFLYVSLTPFSEAFLNFILLCLNEFQQQVGYFRALNNQFLVAKEEVEQQILNLYTLSEHNHKQKHKLKATDFTHKVDSSRRNHANQHFYAIVPEQNILIVPAILHNHFAFFSKTNLILAMLKGADLGALLEGYLVGTQDFTARDVEQNLAFKLGYIYSEWKKDKTVNLLIGSNRIFTGLLNAFAKQSLVCSFEAKPFFATHTIFPEGVYTYGQYLFDPNAFNCGVVFELIYEKVDFVLSDEINVKDMNFKIKDNKLSEFTNTINHGLTITLSNIVTLPLCRITVTDNSELSLGKLIALLYWTKIYEAYLLNQNPFETTN</sequence>
<gene>
    <name evidence="1" type="ORF">NCTC10184_00130</name>
</gene>